<dbReference type="GO" id="GO:0016020">
    <property type="term" value="C:membrane"/>
    <property type="evidence" value="ECO:0007669"/>
    <property type="project" value="UniProtKB-SubCell"/>
</dbReference>
<dbReference type="SUPFAM" id="SSF81324">
    <property type="entry name" value="Voltage-gated potassium channels"/>
    <property type="match status" value="2"/>
</dbReference>
<keyword evidence="2 8" id="KW-0813">Transport</keyword>
<dbReference type="Gene3D" id="1.10.287.70">
    <property type="match status" value="1"/>
</dbReference>
<dbReference type="Proteomes" id="UP000827892">
    <property type="component" value="Chromosome II"/>
</dbReference>
<proteinExistence type="inferred from homology"/>
<dbReference type="EMBL" id="CP090892">
    <property type="protein sequence ID" value="ULU04380.1"/>
    <property type="molecule type" value="Genomic_DNA"/>
</dbReference>
<accession>A0AAE9DI43</accession>
<dbReference type="GO" id="GO:0005267">
    <property type="term" value="F:potassium channel activity"/>
    <property type="evidence" value="ECO:0007669"/>
    <property type="project" value="InterPro"/>
</dbReference>
<evidence type="ECO:0000256" key="2">
    <source>
        <dbReference type="ARBA" id="ARBA00022448"/>
    </source>
</evidence>
<evidence type="ECO:0000256" key="6">
    <source>
        <dbReference type="ARBA" id="ARBA00023136"/>
    </source>
</evidence>
<keyword evidence="5 8" id="KW-0406">Ion transport</keyword>
<dbReference type="InterPro" id="IPR013099">
    <property type="entry name" value="K_chnl_dom"/>
</dbReference>
<dbReference type="PRINTS" id="PR01333">
    <property type="entry name" value="2POREKCHANEL"/>
</dbReference>
<dbReference type="AlphaFoldDB" id="A0AAE9DI43"/>
<evidence type="ECO:0000256" key="3">
    <source>
        <dbReference type="ARBA" id="ARBA00022692"/>
    </source>
</evidence>
<comment type="subcellular location">
    <subcellularLocation>
        <location evidence="1">Membrane</location>
        <topology evidence="1">Multi-pass membrane protein</topology>
    </subcellularLocation>
</comment>
<dbReference type="FunFam" id="1.10.287.70:FF:000235">
    <property type="entry name" value="TWiK family of potassium channels"/>
    <property type="match status" value="1"/>
</dbReference>
<evidence type="ECO:0000256" key="1">
    <source>
        <dbReference type="ARBA" id="ARBA00004141"/>
    </source>
</evidence>
<feature type="domain" description="Potassium channel" evidence="10">
    <location>
        <begin position="213"/>
        <end position="283"/>
    </location>
</feature>
<feature type="transmembrane region" description="Helical" evidence="9">
    <location>
        <begin position="165"/>
        <end position="183"/>
    </location>
</feature>
<evidence type="ECO:0000256" key="7">
    <source>
        <dbReference type="ARBA" id="ARBA00023303"/>
    </source>
</evidence>
<evidence type="ECO:0000259" key="10">
    <source>
        <dbReference type="Pfam" id="PF07885"/>
    </source>
</evidence>
<feature type="transmembrane region" description="Helical" evidence="9">
    <location>
        <begin position="42"/>
        <end position="64"/>
    </location>
</feature>
<evidence type="ECO:0000313" key="12">
    <source>
        <dbReference type="Proteomes" id="UP000827892"/>
    </source>
</evidence>
<dbReference type="Pfam" id="PF07885">
    <property type="entry name" value="Ion_trans_2"/>
    <property type="match status" value="2"/>
</dbReference>
<feature type="domain" description="Potassium channel" evidence="10">
    <location>
        <begin position="131"/>
        <end position="192"/>
    </location>
</feature>
<dbReference type="PANTHER" id="PTHR11003:SF288">
    <property type="entry name" value="POTASSIUM CHANNEL DOMAIN-CONTAINING PROTEIN"/>
    <property type="match status" value="1"/>
</dbReference>
<protein>
    <recommendedName>
        <fullName evidence="10">Potassium channel domain-containing protein</fullName>
    </recommendedName>
</protein>
<reference evidence="11 12" key="1">
    <citation type="submission" date="2022-05" db="EMBL/GenBank/DDBJ databases">
        <title>Chromosome-level reference genomes for two strains of Caenorhabditis briggsae: an improved platform for comparative genomics.</title>
        <authorList>
            <person name="Stevens L."/>
            <person name="Andersen E.C."/>
        </authorList>
    </citation>
    <scope>NUCLEOTIDE SEQUENCE [LARGE SCALE GENOMIC DNA]</scope>
    <source>
        <strain evidence="11">QX1410_ONT</strain>
        <tissue evidence="11">Whole-organism</tissue>
    </source>
</reference>
<feature type="transmembrane region" description="Helical" evidence="9">
    <location>
        <begin position="204"/>
        <end position="226"/>
    </location>
</feature>
<gene>
    <name evidence="11" type="ORF">L3Y34_017273</name>
</gene>
<dbReference type="PANTHER" id="PTHR11003">
    <property type="entry name" value="POTASSIUM CHANNEL, SUBFAMILY K"/>
    <property type="match status" value="1"/>
</dbReference>
<keyword evidence="3 8" id="KW-0812">Transmembrane</keyword>
<dbReference type="InterPro" id="IPR003280">
    <property type="entry name" value="2pore_dom_K_chnl"/>
</dbReference>
<name>A0AAE9DI43_CAEBR</name>
<feature type="transmembrane region" description="Helical" evidence="9">
    <location>
        <begin position="259"/>
        <end position="281"/>
    </location>
</feature>
<evidence type="ECO:0000313" key="11">
    <source>
        <dbReference type="EMBL" id="ULU04380.1"/>
    </source>
</evidence>
<evidence type="ECO:0000256" key="5">
    <source>
        <dbReference type="ARBA" id="ARBA00023065"/>
    </source>
</evidence>
<sequence>MKYKYQKIGELNDGNKMLSAASKDKKSTTERSLIEKYHLGPLALHTGLVVSCVTYAVGGAYLFLSIERPEEMKRRAKAIFKFQELKDQFLGNLSALQPETDRILETYTKKLMYMLEDAHNAHAFEHFIIPNGVPKDMWSFSSALVFTTTTVIPVGYGYIFPVSAYGRICLVAYALLGIPLTLVTMADTGKFAAQLVTRWFGENMAIPAAIFVCLLFAYPLVVGWILCSTSSITFLDSVYFSLTSIFTIGFGDLTPDMNVIHMVVFLAVGVILVTITLDIVAAEMIDRVHYMGRHVGKAKQLAGKMFQLAQSLNMKQGLVSGVGQLHALARFGMLVGKDDVEKTVPEDGVIAFSPDVMDGLDFVDNLSIYSRRSRHSAGNSARNLFLS</sequence>
<evidence type="ECO:0000256" key="9">
    <source>
        <dbReference type="SAM" id="Phobius"/>
    </source>
</evidence>
<evidence type="ECO:0000256" key="8">
    <source>
        <dbReference type="RuleBase" id="RU003857"/>
    </source>
</evidence>
<keyword evidence="6 9" id="KW-0472">Membrane</keyword>
<comment type="similarity">
    <text evidence="8">Belongs to the two pore domain potassium channel (TC 1.A.1.8) family.</text>
</comment>
<keyword evidence="7 8" id="KW-0407">Ion channel</keyword>
<feature type="transmembrane region" description="Helical" evidence="9">
    <location>
        <begin position="137"/>
        <end position="159"/>
    </location>
</feature>
<organism evidence="11 12">
    <name type="scientific">Caenorhabditis briggsae</name>
    <dbReference type="NCBI Taxonomy" id="6238"/>
    <lineage>
        <taxon>Eukaryota</taxon>
        <taxon>Metazoa</taxon>
        <taxon>Ecdysozoa</taxon>
        <taxon>Nematoda</taxon>
        <taxon>Chromadorea</taxon>
        <taxon>Rhabditida</taxon>
        <taxon>Rhabditina</taxon>
        <taxon>Rhabditomorpha</taxon>
        <taxon>Rhabditoidea</taxon>
        <taxon>Rhabditidae</taxon>
        <taxon>Peloderinae</taxon>
        <taxon>Caenorhabditis</taxon>
    </lineage>
</organism>
<keyword evidence="4 9" id="KW-1133">Transmembrane helix</keyword>
<evidence type="ECO:0000256" key="4">
    <source>
        <dbReference type="ARBA" id="ARBA00022989"/>
    </source>
</evidence>